<evidence type="ECO:0000313" key="1">
    <source>
        <dbReference type="EMBL" id="MFC5714347.1"/>
    </source>
</evidence>
<comment type="caution">
    <text evidence="1">The sequence shown here is derived from an EMBL/GenBank/DDBJ whole genome shotgun (WGS) entry which is preliminary data.</text>
</comment>
<protein>
    <submittedName>
        <fullName evidence="1">YqjF family protein</fullName>
    </submittedName>
</protein>
<dbReference type="Proteomes" id="UP001596142">
    <property type="component" value="Unassembled WGS sequence"/>
</dbReference>
<gene>
    <name evidence="1" type="ORF">ACFPU1_16475</name>
</gene>
<dbReference type="EMBL" id="JBHSOZ010000010">
    <property type="protein sequence ID" value="MFC5714347.1"/>
    <property type="molecule type" value="Genomic_DNA"/>
</dbReference>
<organism evidence="1 2">
    <name type="scientific">Thalassorhabdus alkalitolerans</name>
    <dbReference type="NCBI Taxonomy" id="2282697"/>
    <lineage>
        <taxon>Bacteria</taxon>
        <taxon>Bacillati</taxon>
        <taxon>Bacillota</taxon>
        <taxon>Bacilli</taxon>
        <taxon>Bacillales</taxon>
        <taxon>Bacillaceae</taxon>
        <taxon>Thalassorhabdus</taxon>
    </lineage>
</organism>
<sequence length="238" mass="27688">MSDQEKPVYLMNMTWKNVLFAHWSYPVEELQQILPEGMEVDTFEGRAYVGIVPFFMEDVRARFMPPQTSFAFPELNLRTYVKVNGEKGVYFFSLDASNPLAVELARRLFHLNYYHSAFSCETNGDDTRYVHQRQKSPARFVGQYQPEGEVFYSKPGTLEYFLTERYRLFSSSGSQLFKGDIHHSQWPLQKASMYLKETSLFEVNSLTMPEEKPHLLYSKGVHVLANRIRKVPDSAPIV</sequence>
<dbReference type="RefSeq" id="WP_054635755.1">
    <property type="nucleotide sequence ID" value="NZ_JBHSOZ010000010.1"/>
</dbReference>
<keyword evidence="2" id="KW-1185">Reference proteome</keyword>
<dbReference type="Pfam" id="PF09844">
    <property type="entry name" value="DUF2071"/>
    <property type="match status" value="1"/>
</dbReference>
<evidence type="ECO:0000313" key="2">
    <source>
        <dbReference type="Proteomes" id="UP001596142"/>
    </source>
</evidence>
<name>A0ABW0YS86_9BACI</name>
<reference evidence="2" key="1">
    <citation type="journal article" date="2019" name="Int. J. Syst. Evol. Microbiol.">
        <title>The Global Catalogue of Microorganisms (GCM) 10K type strain sequencing project: providing services to taxonomists for standard genome sequencing and annotation.</title>
        <authorList>
            <consortium name="The Broad Institute Genomics Platform"/>
            <consortium name="The Broad Institute Genome Sequencing Center for Infectious Disease"/>
            <person name="Wu L."/>
            <person name="Ma J."/>
        </authorList>
    </citation>
    <scope>NUCLEOTIDE SEQUENCE [LARGE SCALE GENOMIC DNA]</scope>
    <source>
        <strain evidence="2">CECT 7184</strain>
    </source>
</reference>
<dbReference type="InterPro" id="IPR023375">
    <property type="entry name" value="ADC_dom_sf"/>
</dbReference>
<accession>A0ABW0YS86</accession>
<proteinExistence type="predicted"/>
<dbReference type="InterPro" id="IPR018644">
    <property type="entry name" value="DUF2071"/>
</dbReference>
<dbReference type="SUPFAM" id="SSF160104">
    <property type="entry name" value="Acetoacetate decarboxylase-like"/>
    <property type="match status" value="1"/>
</dbReference>
<dbReference type="PANTHER" id="PTHR39186">
    <property type="entry name" value="DUF2071 FAMILY PROTEIN"/>
    <property type="match status" value="1"/>
</dbReference>
<dbReference type="PANTHER" id="PTHR39186:SF1">
    <property type="entry name" value="DUF2071 DOMAIN-CONTAINING PROTEIN"/>
    <property type="match status" value="1"/>
</dbReference>